<evidence type="ECO:0000313" key="1">
    <source>
        <dbReference type="EMBL" id="GAH93919.1"/>
    </source>
</evidence>
<accession>X1KUT4</accession>
<dbReference type="PANTHER" id="PTHR42928:SF5">
    <property type="entry name" value="BLR1237 PROTEIN"/>
    <property type="match status" value="1"/>
</dbReference>
<dbReference type="InterPro" id="IPR005064">
    <property type="entry name" value="BUG"/>
</dbReference>
<feature type="non-terminal residue" evidence="1">
    <location>
        <position position="73"/>
    </location>
</feature>
<proteinExistence type="predicted"/>
<protein>
    <submittedName>
        <fullName evidence="1">Uncharacterized protein</fullName>
    </submittedName>
</protein>
<dbReference type="EMBL" id="BARU01048165">
    <property type="protein sequence ID" value="GAH93919.1"/>
    <property type="molecule type" value="Genomic_DNA"/>
</dbReference>
<dbReference type="Pfam" id="PF03401">
    <property type="entry name" value="TctC"/>
    <property type="match status" value="1"/>
</dbReference>
<gene>
    <name evidence="1" type="ORF">S03H2_71745</name>
</gene>
<comment type="caution">
    <text evidence="1">The sequence shown here is derived from an EMBL/GenBank/DDBJ whole genome shotgun (WGS) entry which is preliminary data.</text>
</comment>
<sequence>MVPSIGAGGHTAAETFAAKMNVKYKHVPYKGGNPAIVSTVAGETEVVMQLSMEVADMLRAKKLRAIAVMADEP</sequence>
<organism evidence="1">
    <name type="scientific">marine sediment metagenome</name>
    <dbReference type="NCBI Taxonomy" id="412755"/>
    <lineage>
        <taxon>unclassified sequences</taxon>
        <taxon>metagenomes</taxon>
        <taxon>ecological metagenomes</taxon>
    </lineage>
</organism>
<dbReference type="PANTHER" id="PTHR42928">
    <property type="entry name" value="TRICARBOXYLATE-BINDING PROTEIN"/>
    <property type="match status" value="1"/>
</dbReference>
<name>X1KUT4_9ZZZZ</name>
<dbReference type="AlphaFoldDB" id="X1KUT4"/>
<dbReference type="Gene3D" id="3.40.190.10">
    <property type="entry name" value="Periplasmic binding protein-like II"/>
    <property type="match status" value="1"/>
</dbReference>
<reference evidence="1" key="1">
    <citation type="journal article" date="2014" name="Front. Microbiol.">
        <title>High frequency of phylogenetically diverse reductive dehalogenase-homologous genes in deep subseafloor sedimentary metagenomes.</title>
        <authorList>
            <person name="Kawai M."/>
            <person name="Futagami T."/>
            <person name="Toyoda A."/>
            <person name="Takaki Y."/>
            <person name="Nishi S."/>
            <person name="Hori S."/>
            <person name="Arai W."/>
            <person name="Tsubouchi T."/>
            <person name="Morono Y."/>
            <person name="Uchiyama I."/>
            <person name="Ito T."/>
            <person name="Fujiyama A."/>
            <person name="Inagaki F."/>
            <person name="Takami H."/>
        </authorList>
    </citation>
    <scope>NUCLEOTIDE SEQUENCE</scope>
    <source>
        <strain evidence="1">Expedition CK06-06</strain>
    </source>
</reference>